<feature type="transmembrane region" description="Helical" evidence="1">
    <location>
        <begin position="152"/>
        <end position="180"/>
    </location>
</feature>
<keyword evidence="3" id="KW-1185">Reference proteome</keyword>
<feature type="transmembrane region" description="Helical" evidence="1">
    <location>
        <begin position="238"/>
        <end position="257"/>
    </location>
</feature>
<name>A0A7X1Z7D4_9LACT</name>
<accession>A0A7X1Z7D4</accession>
<evidence type="ECO:0000313" key="3">
    <source>
        <dbReference type="Proteomes" id="UP000439550"/>
    </source>
</evidence>
<keyword evidence="1" id="KW-0812">Transmembrane</keyword>
<dbReference type="Pfam" id="PF06182">
    <property type="entry name" value="ABC2_membrane_6"/>
    <property type="match status" value="1"/>
</dbReference>
<sequence length="274" mass="30983">MPKLSNFRTYLPFFRAGYQEVLAYQGNFLIYRLADATFALVAYFLWRAVFSSSTSPNLGGFTLPEMIIYVFLSFYLATLTASYASGNIGQEIKDGSIAMRLLKPVNYSLTYFFEEIGSKLLQVGFMTVILLGGIVTFQLTHPQVLAFHLGNFALFVLSSLLSYLISYYFDLCFGFTAFIFQNLWGANNMKSTIVNFFSGTLIPLAFFPPLVASIFSFLPFASLIYTPIMIYLGRYNPHQLLIAFVIQAFWAIFFYVLSKIIWRAVIGHLTVQGG</sequence>
<proteinExistence type="predicted"/>
<keyword evidence="1" id="KW-1133">Transmembrane helix</keyword>
<dbReference type="AlphaFoldDB" id="A0A7X1Z7D4"/>
<protein>
    <submittedName>
        <fullName evidence="2">ABC transporter permease</fullName>
    </submittedName>
</protein>
<feature type="transmembrane region" description="Helical" evidence="1">
    <location>
        <begin position="66"/>
        <end position="84"/>
    </location>
</feature>
<keyword evidence="1" id="KW-0472">Membrane</keyword>
<evidence type="ECO:0000256" key="1">
    <source>
        <dbReference type="SAM" id="Phobius"/>
    </source>
</evidence>
<dbReference type="RefSeq" id="WP_153495810.1">
    <property type="nucleotide sequence ID" value="NZ_CAXYUY010000006.1"/>
</dbReference>
<dbReference type="Proteomes" id="UP000439550">
    <property type="component" value="Unassembled WGS sequence"/>
</dbReference>
<dbReference type="EMBL" id="WITJ01000005">
    <property type="protein sequence ID" value="MQW39125.1"/>
    <property type="molecule type" value="Genomic_DNA"/>
</dbReference>
<reference evidence="2 3" key="1">
    <citation type="submission" date="2019-10" db="EMBL/GenBank/DDBJ databases">
        <authorList>
            <person name="Dong K."/>
        </authorList>
    </citation>
    <scope>NUCLEOTIDE SEQUENCE [LARGE SCALE GENOMIC DNA]</scope>
    <source>
        <strain evidence="2 3">DSM 28960</strain>
    </source>
</reference>
<feature type="transmembrane region" description="Helical" evidence="1">
    <location>
        <begin position="120"/>
        <end position="140"/>
    </location>
</feature>
<feature type="transmembrane region" description="Helical" evidence="1">
    <location>
        <begin position="192"/>
        <end position="218"/>
    </location>
</feature>
<gene>
    <name evidence="2" type="ORF">GHI93_04120</name>
</gene>
<feature type="transmembrane region" description="Helical" evidence="1">
    <location>
        <begin position="21"/>
        <end position="46"/>
    </location>
</feature>
<dbReference type="OrthoDB" id="8582979at2"/>
<organism evidence="2 3">
    <name type="scientific">Lactococcus hircilactis</name>
    <dbReference type="NCBI Taxonomy" id="1494462"/>
    <lineage>
        <taxon>Bacteria</taxon>
        <taxon>Bacillati</taxon>
        <taxon>Bacillota</taxon>
        <taxon>Bacilli</taxon>
        <taxon>Lactobacillales</taxon>
        <taxon>Streptococcaceae</taxon>
        <taxon>Lactococcus</taxon>
    </lineage>
</organism>
<dbReference type="InterPro" id="IPR010390">
    <property type="entry name" value="ABC-2_transporter-like"/>
</dbReference>
<dbReference type="PANTHER" id="PTHR36832:SF1">
    <property type="entry name" value="SLR1174 PROTEIN"/>
    <property type="match status" value="1"/>
</dbReference>
<dbReference type="PANTHER" id="PTHR36832">
    <property type="entry name" value="SLR1174 PROTEIN-RELATED"/>
    <property type="match status" value="1"/>
</dbReference>
<comment type="caution">
    <text evidence="2">The sequence shown here is derived from an EMBL/GenBank/DDBJ whole genome shotgun (WGS) entry which is preliminary data.</text>
</comment>
<evidence type="ECO:0000313" key="2">
    <source>
        <dbReference type="EMBL" id="MQW39125.1"/>
    </source>
</evidence>